<protein>
    <submittedName>
        <fullName evidence="1">Uncharacterized protein</fullName>
    </submittedName>
</protein>
<dbReference type="AlphaFoldDB" id="A0A4C1YEG0"/>
<name>A0A4C1YEG0_EUMVA</name>
<proteinExistence type="predicted"/>
<reference evidence="1 2" key="1">
    <citation type="journal article" date="2019" name="Commun. Biol.">
        <title>The bagworm genome reveals a unique fibroin gene that provides high tensile strength.</title>
        <authorList>
            <person name="Kono N."/>
            <person name="Nakamura H."/>
            <person name="Ohtoshi R."/>
            <person name="Tomita M."/>
            <person name="Numata K."/>
            <person name="Arakawa K."/>
        </authorList>
    </citation>
    <scope>NUCLEOTIDE SEQUENCE [LARGE SCALE GENOMIC DNA]</scope>
</reference>
<sequence length="117" mass="12857">MMFHSHLQCRFGGRKMIASIPRPTNADPTSSSTVQTTSRVLFSPLSWDAPKSTLASRPRLQSQIVGATRNIESQVFNYYRTVNKRGSERDPPALADGPDACDAAPAHATACRMHLRS</sequence>
<accession>A0A4C1YEG0</accession>
<evidence type="ECO:0000313" key="2">
    <source>
        <dbReference type="Proteomes" id="UP000299102"/>
    </source>
</evidence>
<keyword evidence="2" id="KW-1185">Reference proteome</keyword>
<evidence type="ECO:0000313" key="1">
    <source>
        <dbReference type="EMBL" id="GBP74418.1"/>
    </source>
</evidence>
<comment type="caution">
    <text evidence="1">The sequence shown here is derived from an EMBL/GenBank/DDBJ whole genome shotgun (WGS) entry which is preliminary data.</text>
</comment>
<dbReference type="EMBL" id="BGZK01001207">
    <property type="protein sequence ID" value="GBP74418.1"/>
    <property type="molecule type" value="Genomic_DNA"/>
</dbReference>
<gene>
    <name evidence="1" type="ORF">EVAR_60568_1</name>
</gene>
<dbReference type="Proteomes" id="UP000299102">
    <property type="component" value="Unassembled WGS sequence"/>
</dbReference>
<organism evidence="1 2">
    <name type="scientific">Eumeta variegata</name>
    <name type="common">Bagworm moth</name>
    <name type="synonym">Eumeta japonica</name>
    <dbReference type="NCBI Taxonomy" id="151549"/>
    <lineage>
        <taxon>Eukaryota</taxon>
        <taxon>Metazoa</taxon>
        <taxon>Ecdysozoa</taxon>
        <taxon>Arthropoda</taxon>
        <taxon>Hexapoda</taxon>
        <taxon>Insecta</taxon>
        <taxon>Pterygota</taxon>
        <taxon>Neoptera</taxon>
        <taxon>Endopterygota</taxon>
        <taxon>Lepidoptera</taxon>
        <taxon>Glossata</taxon>
        <taxon>Ditrysia</taxon>
        <taxon>Tineoidea</taxon>
        <taxon>Psychidae</taxon>
        <taxon>Oiketicinae</taxon>
        <taxon>Eumeta</taxon>
    </lineage>
</organism>